<organism evidence="1 2">
    <name type="scientific">Coccomyxa viridis</name>
    <dbReference type="NCBI Taxonomy" id="1274662"/>
    <lineage>
        <taxon>Eukaryota</taxon>
        <taxon>Viridiplantae</taxon>
        <taxon>Chlorophyta</taxon>
        <taxon>core chlorophytes</taxon>
        <taxon>Trebouxiophyceae</taxon>
        <taxon>Trebouxiophyceae incertae sedis</taxon>
        <taxon>Coccomyxaceae</taxon>
        <taxon>Coccomyxa</taxon>
    </lineage>
</organism>
<sequence>MHKVHIDKKGKVDTGSIATQISTAGAPKDHAIKEVPGILEEGKIFFFYRPRKGLQEAHGLGDIQRFFTVTLPLSRPAPARLIVVGKKHLPERGQRFWAAVVAVAPTMDEVLEGLGPKADRSGTSQARLTPAARLVGEGVYVLFDRGREVDLLYELELPTYPHEAQEELGIHKTGELTIQVKNPYRPSPPGLGLGKKPEYPKELQQVFCEGPPGGYAWVPPKNPALLDFEDAKFVLIGRSPDIERKSKSLKELLDKAVKQDLGSELQVHEDASEEDSAMLDKLKSDISADSYGIDIHPAIDGVLD</sequence>
<dbReference type="Proteomes" id="UP001497392">
    <property type="component" value="Unassembled WGS sequence"/>
</dbReference>
<comment type="caution">
    <text evidence="1">The sequence shown here is derived from an EMBL/GenBank/DDBJ whole genome shotgun (WGS) entry which is preliminary data.</text>
</comment>
<accession>A0ABP1G1U4</accession>
<evidence type="ECO:0000313" key="1">
    <source>
        <dbReference type="EMBL" id="CAL5223812.1"/>
    </source>
</evidence>
<dbReference type="PANTHER" id="PTHR34776">
    <property type="entry name" value="F17F16.3 PROTEIN"/>
    <property type="match status" value="1"/>
</dbReference>
<name>A0ABP1G1U4_9CHLO</name>
<evidence type="ECO:0000313" key="2">
    <source>
        <dbReference type="Proteomes" id="UP001497392"/>
    </source>
</evidence>
<gene>
    <name evidence="1" type="primary">g6383</name>
    <name evidence="1" type="ORF">VP750_LOCUS5471</name>
</gene>
<dbReference type="EMBL" id="CAXHTA020000009">
    <property type="protein sequence ID" value="CAL5223812.1"/>
    <property type="molecule type" value="Genomic_DNA"/>
</dbReference>
<keyword evidence="2" id="KW-1185">Reference proteome</keyword>
<protein>
    <submittedName>
        <fullName evidence="1">G6383 protein</fullName>
    </submittedName>
</protein>
<reference evidence="1 2" key="1">
    <citation type="submission" date="2024-06" db="EMBL/GenBank/DDBJ databases">
        <authorList>
            <person name="Kraege A."/>
            <person name="Thomma B."/>
        </authorList>
    </citation>
    <scope>NUCLEOTIDE SEQUENCE [LARGE SCALE GENOMIC DNA]</scope>
</reference>
<dbReference type="PANTHER" id="PTHR34776:SF1">
    <property type="entry name" value="F17F16.3 PROTEIN"/>
    <property type="match status" value="1"/>
</dbReference>
<proteinExistence type="predicted"/>